<organism evidence="9 10">
    <name type="scientific">Lactarius akahatsu</name>
    <dbReference type="NCBI Taxonomy" id="416441"/>
    <lineage>
        <taxon>Eukaryota</taxon>
        <taxon>Fungi</taxon>
        <taxon>Dikarya</taxon>
        <taxon>Basidiomycota</taxon>
        <taxon>Agaricomycotina</taxon>
        <taxon>Agaricomycetes</taxon>
        <taxon>Russulales</taxon>
        <taxon>Russulaceae</taxon>
        <taxon>Lactarius</taxon>
    </lineage>
</organism>
<evidence type="ECO:0000256" key="4">
    <source>
        <dbReference type="ARBA" id="ARBA00022692"/>
    </source>
</evidence>
<sequence length="466" mass="51679">MSSTLEATDVLEVTLPEIQKDECASLPITPVAAPSYDKPMATRRELWSYYLYIIGNNGLGPQGYSLTLFQGLATAAGYDPVRGPGSSCRGQEASRECVLPWGSGTKVIMTLVLTAIGPVADYRMFGRWLLLISTVICWAAQFASMSLTSPSRWGAAMALYIISFTSRGIIIAFVGAPFPQLARNTPHSRELRKRHERGELSVEAYEKEQSIEKSKISSVSMDNRIFGFVWYLVVYVIFQQPRPGPKLPKGESYLAIGLKQIFIAVKEHKKLPHTYAYLLSIFFIFGSLGTSSTLVSIRQNEQFTFSFLQRGHLSSECRYLLVWGMIGIWTDKIGFHNAWEFWVYNIVYGSLIGPRYSTSQTMAAELSPPGFEYMFFGLFELWERLAATIGSNVIQAVVDKNGSTWKAFPVLLAFGTVGCLVAGFGVNVPKGRYAAAQWAVEQRGTGAFTVSSGEMDNEFSKSEGKI</sequence>
<feature type="transmembrane region" description="Helical" evidence="8">
    <location>
        <begin position="153"/>
        <end position="174"/>
    </location>
</feature>
<comment type="subcellular location">
    <subcellularLocation>
        <location evidence="1 8">Vacuole membrane</location>
        <topology evidence="1 8">Multi-pass membrane protein</topology>
    </subcellularLocation>
</comment>
<keyword evidence="7 8" id="KW-0472">Membrane</keyword>
<evidence type="ECO:0000256" key="3">
    <source>
        <dbReference type="ARBA" id="ARBA00022448"/>
    </source>
</evidence>
<dbReference type="InterPro" id="IPR050495">
    <property type="entry name" value="ATG22/LtaA_families"/>
</dbReference>
<feature type="transmembrane region" description="Helical" evidence="8">
    <location>
        <begin position="407"/>
        <end position="428"/>
    </location>
</feature>
<feature type="transmembrane region" description="Helical" evidence="8">
    <location>
        <begin position="275"/>
        <end position="297"/>
    </location>
</feature>
<dbReference type="Gene3D" id="1.20.1250.20">
    <property type="entry name" value="MFS general substrate transporter like domains"/>
    <property type="match status" value="1"/>
</dbReference>
<keyword evidence="8" id="KW-0926">Vacuole</keyword>
<dbReference type="PANTHER" id="PTHR23519">
    <property type="entry name" value="AUTOPHAGY-RELATED PROTEIN 22"/>
    <property type="match status" value="1"/>
</dbReference>
<keyword evidence="8" id="KW-0029">Amino-acid transport</keyword>
<dbReference type="EMBL" id="JAKELL010000096">
    <property type="protein sequence ID" value="KAH8982836.1"/>
    <property type="molecule type" value="Genomic_DNA"/>
</dbReference>
<evidence type="ECO:0000256" key="8">
    <source>
        <dbReference type="RuleBase" id="RU363073"/>
    </source>
</evidence>
<dbReference type="GO" id="GO:0006914">
    <property type="term" value="P:autophagy"/>
    <property type="evidence" value="ECO:0007669"/>
    <property type="project" value="UniProtKB-KW"/>
</dbReference>
<comment type="caution">
    <text evidence="8">Lacks conserved residue(s) required for the propagation of feature annotation.</text>
</comment>
<keyword evidence="6 8" id="KW-0072">Autophagy</keyword>
<evidence type="ECO:0000256" key="1">
    <source>
        <dbReference type="ARBA" id="ARBA00004128"/>
    </source>
</evidence>
<comment type="caution">
    <text evidence="9">The sequence shown here is derived from an EMBL/GenBank/DDBJ whole genome shotgun (WGS) entry which is preliminary data.</text>
</comment>
<evidence type="ECO:0000256" key="2">
    <source>
        <dbReference type="ARBA" id="ARBA00006978"/>
    </source>
</evidence>
<dbReference type="AlphaFoldDB" id="A0AAD4Q451"/>
<dbReference type="InterPro" id="IPR024671">
    <property type="entry name" value="Atg22-like"/>
</dbReference>
<dbReference type="InterPro" id="IPR036259">
    <property type="entry name" value="MFS_trans_sf"/>
</dbReference>
<dbReference type="SUPFAM" id="SSF103473">
    <property type="entry name" value="MFS general substrate transporter"/>
    <property type="match status" value="1"/>
</dbReference>
<comment type="similarity">
    <text evidence="2 8">Belongs to the ATG22 family.</text>
</comment>
<evidence type="ECO:0000256" key="7">
    <source>
        <dbReference type="ARBA" id="ARBA00023136"/>
    </source>
</evidence>
<keyword evidence="3 8" id="KW-0813">Transport</keyword>
<dbReference type="GO" id="GO:0006865">
    <property type="term" value="P:amino acid transport"/>
    <property type="evidence" value="ECO:0007669"/>
    <property type="project" value="UniProtKB-KW"/>
</dbReference>
<evidence type="ECO:0000256" key="6">
    <source>
        <dbReference type="ARBA" id="ARBA00023006"/>
    </source>
</evidence>
<dbReference type="Proteomes" id="UP001201163">
    <property type="component" value="Unassembled WGS sequence"/>
</dbReference>
<keyword evidence="4 8" id="KW-0812">Transmembrane</keyword>
<name>A0AAD4Q451_9AGAM</name>
<evidence type="ECO:0000313" key="9">
    <source>
        <dbReference type="EMBL" id="KAH8982836.1"/>
    </source>
</evidence>
<accession>A0AAD4Q451</accession>
<keyword evidence="10" id="KW-1185">Reference proteome</keyword>
<dbReference type="PANTHER" id="PTHR23519:SF4">
    <property type="entry name" value="AUTOPHAGY-RELATED PROTEIN"/>
    <property type="match status" value="1"/>
</dbReference>
<evidence type="ECO:0000313" key="10">
    <source>
        <dbReference type="Proteomes" id="UP001201163"/>
    </source>
</evidence>
<proteinExistence type="inferred from homology"/>
<dbReference type="Pfam" id="PF11700">
    <property type="entry name" value="ATG22"/>
    <property type="match status" value="2"/>
</dbReference>
<feature type="transmembrane region" description="Helical" evidence="8">
    <location>
        <begin position="128"/>
        <end position="147"/>
    </location>
</feature>
<keyword evidence="5 8" id="KW-1133">Transmembrane helix</keyword>
<reference evidence="9" key="1">
    <citation type="submission" date="2022-01" db="EMBL/GenBank/DDBJ databases">
        <title>Comparative genomics reveals a dynamic genome evolution in the ectomycorrhizal milk-cap (Lactarius) mushrooms.</title>
        <authorList>
            <consortium name="DOE Joint Genome Institute"/>
            <person name="Lebreton A."/>
            <person name="Tang N."/>
            <person name="Kuo A."/>
            <person name="LaButti K."/>
            <person name="Drula E."/>
            <person name="Barry K."/>
            <person name="Clum A."/>
            <person name="Lipzen A."/>
            <person name="Mousain D."/>
            <person name="Ng V."/>
            <person name="Wang R."/>
            <person name="Wang X."/>
            <person name="Dai Y."/>
            <person name="Henrissat B."/>
            <person name="Grigoriev I.V."/>
            <person name="Guerin-Laguette A."/>
            <person name="Yu F."/>
            <person name="Martin F.M."/>
        </authorList>
    </citation>
    <scope>NUCLEOTIDE SEQUENCE</scope>
    <source>
        <strain evidence="9">QP</strain>
    </source>
</reference>
<gene>
    <name evidence="9" type="ORF">EDB92DRAFT_1819745</name>
</gene>
<protein>
    <recommendedName>
        <fullName evidence="8">Autophagy-related protein</fullName>
    </recommendedName>
</protein>
<dbReference type="GO" id="GO:0005774">
    <property type="term" value="C:vacuolar membrane"/>
    <property type="evidence" value="ECO:0007669"/>
    <property type="project" value="UniProtKB-SubCell"/>
</dbReference>
<comment type="function">
    <text evidence="8">Vacuolar effluxer which mediate the efflux of amino acids resulting from autophagic degradation. The release of autophagic amino acids allows the maintenance of protein synthesis and viability during nitrogen starvation.</text>
</comment>
<evidence type="ECO:0000256" key="5">
    <source>
        <dbReference type="ARBA" id="ARBA00022989"/>
    </source>
</evidence>